<keyword evidence="5" id="KW-0539">Nucleus</keyword>
<dbReference type="InterPro" id="IPR045843">
    <property type="entry name" value="IND-like"/>
</dbReference>
<accession>I1GN25</accession>
<comment type="similarity">
    <text evidence="2">Belongs to the bHLH protein family.</text>
</comment>
<name>I1GN25_BRADI</name>
<dbReference type="InterPro" id="IPR011598">
    <property type="entry name" value="bHLH_dom"/>
</dbReference>
<evidence type="ECO:0000256" key="6">
    <source>
        <dbReference type="SAM" id="MobiDB-lite"/>
    </source>
</evidence>
<dbReference type="KEGG" id="bdi:104582007"/>
<dbReference type="Gramene" id="KQK13082">
    <property type="protein sequence ID" value="KQK13082"/>
    <property type="gene ID" value="BRADI_1g07936v3"/>
</dbReference>
<evidence type="ECO:0000256" key="4">
    <source>
        <dbReference type="ARBA" id="ARBA00023163"/>
    </source>
</evidence>
<evidence type="ECO:0000256" key="2">
    <source>
        <dbReference type="ARBA" id="ARBA00005510"/>
    </source>
</evidence>
<dbReference type="InterPro" id="IPR036638">
    <property type="entry name" value="HLH_DNA-bd_sf"/>
</dbReference>
<sequence>MVKEEGIVADAGGGGRGGYLDMLGLGEDAAAMADYYFLYPSPSSSSYVHSSAISTAPSAAVASPGCASYLQPPPPPAAYHNILSFGGNAFGFQYHGGAGGGGQAIPVAVPQKSSPTAECSSSISSMSSSPTATAVSAISISKPEASKKKGSRSSGQRKADAPAVAAAVPANKRPRVRREKLGERIQALQQLVSPFGKSDTASVLHEAFGYIRFLHGQVQALSSPYMPCLPSSARGPAAAVESSSDLRSRGLCLVPVACTEHVTSGVADVWSSSGQQQDEMLQLA</sequence>
<dbReference type="GeneID" id="104582007"/>
<dbReference type="PANTHER" id="PTHR16223">
    <property type="entry name" value="TRANSCRIPTION FACTOR BHLH83-RELATED"/>
    <property type="match status" value="1"/>
</dbReference>
<protein>
    <recommendedName>
        <fullName evidence="7">BHLH domain-containing protein</fullName>
    </recommendedName>
</protein>
<dbReference type="Pfam" id="PF00010">
    <property type="entry name" value="HLH"/>
    <property type="match status" value="1"/>
</dbReference>
<dbReference type="GO" id="GO:0006357">
    <property type="term" value="P:regulation of transcription by RNA polymerase II"/>
    <property type="evidence" value="ECO:0000318"/>
    <property type="project" value="GO_Central"/>
</dbReference>
<dbReference type="SMART" id="SM00353">
    <property type="entry name" value="HLH"/>
    <property type="match status" value="1"/>
</dbReference>
<dbReference type="GO" id="GO:0046983">
    <property type="term" value="F:protein dimerization activity"/>
    <property type="evidence" value="ECO:0007669"/>
    <property type="project" value="InterPro"/>
</dbReference>
<dbReference type="GO" id="GO:0000981">
    <property type="term" value="F:DNA-binding transcription factor activity, RNA polymerase II-specific"/>
    <property type="evidence" value="ECO:0000318"/>
    <property type="project" value="GO_Central"/>
</dbReference>
<evidence type="ECO:0000256" key="1">
    <source>
        <dbReference type="ARBA" id="ARBA00004123"/>
    </source>
</evidence>
<dbReference type="PANTHER" id="PTHR16223:SF380">
    <property type="entry name" value="HELIX-LOOP-HELIX DNA-BINDING DOMAIN CONTAINING PROTEIN, EXPRESSED"/>
    <property type="match status" value="1"/>
</dbReference>
<evidence type="ECO:0000256" key="3">
    <source>
        <dbReference type="ARBA" id="ARBA00023015"/>
    </source>
</evidence>
<dbReference type="EMBL" id="CM000880">
    <property type="protein sequence ID" value="KQK13082.1"/>
    <property type="molecule type" value="Genomic_DNA"/>
</dbReference>
<feature type="region of interest" description="Disordered" evidence="6">
    <location>
        <begin position="137"/>
        <end position="177"/>
    </location>
</feature>
<evidence type="ECO:0000313" key="10">
    <source>
        <dbReference type="Proteomes" id="UP000008810"/>
    </source>
</evidence>
<dbReference type="eggNOG" id="ENOG502RXFS">
    <property type="taxonomic scope" value="Eukaryota"/>
</dbReference>
<dbReference type="SUPFAM" id="SSF47459">
    <property type="entry name" value="HLH, helix-loop-helix DNA-binding domain"/>
    <property type="match status" value="1"/>
</dbReference>
<comment type="subcellular location">
    <subcellularLocation>
        <location evidence="1">Nucleus</location>
    </subcellularLocation>
</comment>
<dbReference type="OrthoDB" id="778738at2759"/>
<dbReference type="Proteomes" id="UP000008810">
    <property type="component" value="Chromosome 1"/>
</dbReference>
<dbReference type="Gene3D" id="4.10.280.10">
    <property type="entry name" value="Helix-loop-helix DNA-binding domain"/>
    <property type="match status" value="1"/>
</dbReference>
<gene>
    <name evidence="9" type="primary">LOC104582007</name>
    <name evidence="8" type="ORF">BRADI_1g07936v3</name>
</gene>
<organism evidence="9">
    <name type="scientific">Brachypodium distachyon</name>
    <name type="common">Purple false brome</name>
    <name type="synonym">Trachynia distachya</name>
    <dbReference type="NCBI Taxonomy" id="15368"/>
    <lineage>
        <taxon>Eukaryota</taxon>
        <taxon>Viridiplantae</taxon>
        <taxon>Streptophyta</taxon>
        <taxon>Embryophyta</taxon>
        <taxon>Tracheophyta</taxon>
        <taxon>Spermatophyta</taxon>
        <taxon>Magnoliopsida</taxon>
        <taxon>Liliopsida</taxon>
        <taxon>Poales</taxon>
        <taxon>Poaceae</taxon>
        <taxon>BOP clade</taxon>
        <taxon>Pooideae</taxon>
        <taxon>Stipodae</taxon>
        <taxon>Brachypodieae</taxon>
        <taxon>Brachypodium</taxon>
    </lineage>
</organism>
<evidence type="ECO:0000313" key="8">
    <source>
        <dbReference type="EMBL" id="KQK13082.1"/>
    </source>
</evidence>
<keyword evidence="3" id="KW-0805">Transcription regulation</keyword>
<dbReference type="GO" id="GO:0005634">
    <property type="term" value="C:nucleus"/>
    <property type="evidence" value="ECO:0000318"/>
    <property type="project" value="GO_Central"/>
</dbReference>
<proteinExistence type="inferred from homology"/>
<feature type="compositionally biased region" description="Low complexity" evidence="6">
    <location>
        <begin position="152"/>
        <end position="171"/>
    </location>
</feature>
<dbReference type="HOGENOM" id="CLU_898272_0_0_1"/>
<dbReference type="RefSeq" id="XP_010229558.1">
    <property type="nucleotide sequence ID" value="XM_010231256.2"/>
</dbReference>
<dbReference type="InterPro" id="IPR045239">
    <property type="entry name" value="bHLH95_bHLH"/>
</dbReference>
<dbReference type="OMA" id="FQYYGGD"/>
<reference evidence="9" key="3">
    <citation type="submission" date="2018-08" db="UniProtKB">
        <authorList>
            <consortium name="EnsemblPlants"/>
        </authorList>
    </citation>
    <scope>IDENTIFICATION</scope>
    <source>
        <strain evidence="9">cv. Bd21</strain>
    </source>
</reference>
<evidence type="ECO:0000259" key="7">
    <source>
        <dbReference type="PROSITE" id="PS50888"/>
    </source>
</evidence>
<feature type="domain" description="BHLH" evidence="7">
    <location>
        <begin position="165"/>
        <end position="214"/>
    </location>
</feature>
<reference evidence="8" key="2">
    <citation type="submission" date="2017-06" db="EMBL/GenBank/DDBJ databases">
        <title>WGS assembly of Brachypodium distachyon.</title>
        <authorList>
            <consortium name="The International Brachypodium Initiative"/>
            <person name="Lucas S."/>
            <person name="Harmon-Smith M."/>
            <person name="Lail K."/>
            <person name="Tice H."/>
            <person name="Grimwood J."/>
            <person name="Bruce D."/>
            <person name="Barry K."/>
            <person name="Shu S."/>
            <person name="Lindquist E."/>
            <person name="Wang M."/>
            <person name="Pitluck S."/>
            <person name="Vogel J.P."/>
            <person name="Garvin D.F."/>
            <person name="Mockler T.C."/>
            <person name="Schmutz J."/>
            <person name="Rokhsar D."/>
            <person name="Bevan M.W."/>
        </authorList>
    </citation>
    <scope>NUCLEOTIDE SEQUENCE</scope>
    <source>
        <strain evidence="8">Bd21</strain>
    </source>
</reference>
<dbReference type="EnsemblPlants" id="KQK13082">
    <property type="protein sequence ID" value="KQK13082"/>
    <property type="gene ID" value="BRADI_1g07936v3"/>
</dbReference>
<dbReference type="CDD" id="cd11393">
    <property type="entry name" value="bHLH_AtbHLH_like"/>
    <property type="match status" value="1"/>
</dbReference>
<dbReference type="PROSITE" id="PS50888">
    <property type="entry name" value="BHLH"/>
    <property type="match status" value="1"/>
</dbReference>
<dbReference type="GO" id="GO:0000978">
    <property type="term" value="F:RNA polymerase II cis-regulatory region sequence-specific DNA binding"/>
    <property type="evidence" value="ECO:0000318"/>
    <property type="project" value="GO_Central"/>
</dbReference>
<reference evidence="8 9" key="1">
    <citation type="journal article" date="2010" name="Nature">
        <title>Genome sequencing and analysis of the model grass Brachypodium distachyon.</title>
        <authorList>
            <consortium name="International Brachypodium Initiative"/>
        </authorList>
    </citation>
    <scope>NUCLEOTIDE SEQUENCE [LARGE SCALE GENOMIC DNA]</scope>
    <source>
        <strain evidence="8">Bd21</strain>
        <strain evidence="9">cv. Bd21</strain>
    </source>
</reference>
<keyword evidence="4" id="KW-0804">Transcription</keyword>
<keyword evidence="10" id="KW-1185">Reference proteome</keyword>
<dbReference type="STRING" id="15368.I1GN25"/>
<evidence type="ECO:0000256" key="5">
    <source>
        <dbReference type="ARBA" id="ARBA00023242"/>
    </source>
</evidence>
<evidence type="ECO:0000313" key="9">
    <source>
        <dbReference type="EnsemblPlants" id="KQK13082"/>
    </source>
</evidence>
<dbReference type="AlphaFoldDB" id="I1GN25"/>